<organism evidence="8 9">
    <name type="scientific">Elysia crispata</name>
    <name type="common">lettuce slug</name>
    <dbReference type="NCBI Taxonomy" id="231223"/>
    <lineage>
        <taxon>Eukaryota</taxon>
        <taxon>Metazoa</taxon>
        <taxon>Spiralia</taxon>
        <taxon>Lophotrochozoa</taxon>
        <taxon>Mollusca</taxon>
        <taxon>Gastropoda</taxon>
        <taxon>Heterobranchia</taxon>
        <taxon>Euthyneura</taxon>
        <taxon>Panpulmonata</taxon>
        <taxon>Sacoglossa</taxon>
        <taxon>Placobranchoidea</taxon>
        <taxon>Plakobranchidae</taxon>
        <taxon>Elysia</taxon>
    </lineage>
</organism>
<dbReference type="CDD" id="cd07711">
    <property type="entry name" value="MBLAC1-like_MBL-fold"/>
    <property type="match status" value="1"/>
</dbReference>
<dbReference type="Gene3D" id="3.60.15.10">
    <property type="entry name" value="Ribonuclease Z/Hydroxyacylglutathione hydrolase-like"/>
    <property type="match status" value="1"/>
</dbReference>
<feature type="domain" description="Metallo-beta-lactamase" evidence="7">
    <location>
        <begin position="23"/>
        <end position="188"/>
    </location>
</feature>
<evidence type="ECO:0000256" key="3">
    <source>
        <dbReference type="ARBA" id="ARBA00014856"/>
    </source>
</evidence>
<evidence type="ECO:0000256" key="2">
    <source>
        <dbReference type="ARBA" id="ARBA00011738"/>
    </source>
</evidence>
<comment type="catalytic activity">
    <reaction evidence="5">
        <text>a ribonucleotidyl-ribonucleotide-RNA + H2O = a 3'-end ribonucleotide-RNA + a 5'-end 5'-phospho-ribonucleoside-RNA + H(+)</text>
        <dbReference type="Rhea" id="RHEA:68096"/>
        <dbReference type="Rhea" id="RHEA-COMP:15179"/>
        <dbReference type="Rhea" id="RHEA-COMP:17355"/>
        <dbReference type="Rhea" id="RHEA-COMP:17428"/>
        <dbReference type="ChEBI" id="CHEBI:15377"/>
        <dbReference type="ChEBI" id="CHEBI:15378"/>
        <dbReference type="ChEBI" id="CHEBI:74896"/>
        <dbReference type="ChEBI" id="CHEBI:138282"/>
        <dbReference type="ChEBI" id="CHEBI:173118"/>
    </reaction>
    <physiologicalReaction direction="left-to-right" evidence="5">
        <dbReference type="Rhea" id="RHEA:68097"/>
    </physiologicalReaction>
</comment>
<dbReference type="SMART" id="SM00849">
    <property type="entry name" value="Lactamase_B"/>
    <property type="match status" value="1"/>
</dbReference>
<dbReference type="AlphaFoldDB" id="A0AAE1CQF3"/>
<evidence type="ECO:0000256" key="1">
    <source>
        <dbReference type="ARBA" id="ARBA00004514"/>
    </source>
</evidence>
<evidence type="ECO:0000256" key="5">
    <source>
        <dbReference type="ARBA" id="ARBA00044690"/>
    </source>
</evidence>
<proteinExistence type="predicted"/>
<evidence type="ECO:0000259" key="7">
    <source>
        <dbReference type="SMART" id="SM00849"/>
    </source>
</evidence>
<comment type="subunit">
    <text evidence="2">Homodimer.</text>
</comment>
<dbReference type="GO" id="GO:0005829">
    <property type="term" value="C:cytosol"/>
    <property type="evidence" value="ECO:0007669"/>
    <property type="project" value="UniProtKB-SubCell"/>
</dbReference>
<sequence length="230" mass="25918">MYDVIIIKEGYCRPEAQGSMRASGTVTLLKGPKRNILVDAGSPWDKEEIVQGLLRQDVRPEDIHYMVCTHGHPDHVGNTNLFTKAVLIMGFNIQFEDQYFLHDFKQGIPYEIDEEIEVWPTPGHTSEDVSVVVKCTNLGTVVVAGDLFECEADLDSPNLWQDQSHSPHQQEQSRIEVLRVADFIVPGHGPMFQVPGHIKSQMKVVMIVEEQFCSPQLTSTKSECIIVETE</sequence>
<name>A0AAE1CQF3_9GAST</name>
<dbReference type="InterPro" id="IPR001279">
    <property type="entry name" value="Metallo-B-lactamas"/>
</dbReference>
<comment type="caution">
    <text evidence="8">The sequence shown here is derived from an EMBL/GenBank/DDBJ whole genome shotgun (WGS) entry which is preliminary data.</text>
</comment>
<reference evidence="8" key="1">
    <citation type="journal article" date="2023" name="G3 (Bethesda)">
        <title>A reference genome for the long-term kleptoplast-retaining sea slug Elysia crispata morphotype clarki.</title>
        <authorList>
            <person name="Eastman K.E."/>
            <person name="Pendleton A.L."/>
            <person name="Shaikh M.A."/>
            <person name="Suttiyut T."/>
            <person name="Ogas R."/>
            <person name="Tomko P."/>
            <person name="Gavelis G."/>
            <person name="Widhalm J.R."/>
            <person name="Wisecaver J.H."/>
        </authorList>
    </citation>
    <scope>NUCLEOTIDE SEQUENCE</scope>
    <source>
        <strain evidence="8">ECLA1</strain>
    </source>
</reference>
<dbReference type="InterPro" id="IPR036866">
    <property type="entry name" value="RibonucZ/Hydroxyglut_hydro"/>
</dbReference>
<keyword evidence="9" id="KW-1185">Reference proteome</keyword>
<dbReference type="InterPro" id="IPR039344">
    <property type="entry name" value="MBLAC1"/>
</dbReference>
<dbReference type="PANTHER" id="PTHR23200">
    <property type="entry name" value="METALLO-BETA-LACTAMASE DOMAIN-CONTAINING PROTEIN 1"/>
    <property type="match status" value="1"/>
</dbReference>
<evidence type="ECO:0000313" key="8">
    <source>
        <dbReference type="EMBL" id="KAK3727316.1"/>
    </source>
</evidence>
<evidence type="ECO:0000256" key="4">
    <source>
        <dbReference type="ARBA" id="ARBA00032988"/>
    </source>
</evidence>
<dbReference type="Pfam" id="PF00753">
    <property type="entry name" value="Lactamase_B"/>
    <property type="match status" value="1"/>
</dbReference>
<comment type="subcellular location">
    <subcellularLocation>
        <location evidence="1">Cytoplasm</location>
        <location evidence="1">Cytosol</location>
    </subcellularLocation>
</comment>
<gene>
    <name evidence="8" type="ORF">RRG08_049939</name>
</gene>
<protein>
    <recommendedName>
        <fullName evidence="3">Metallo-beta-lactamase domain-containing protein 1</fullName>
    </recommendedName>
    <alternativeName>
        <fullName evidence="4">Endoribonuclease MBLAC1</fullName>
    </alternativeName>
</protein>
<dbReference type="EMBL" id="JAWDGP010007247">
    <property type="protein sequence ID" value="KAK3727316.1"/>
    <property type="molecule type" value="Genomic_DNA"/>
</dbReference>
<accession>A0AAE1CQF3</accession>
<dbReference type="SUPFAM" id="SSF56281">
    <property type="entry name" value="Metallo-hydrolase/oxidoreductase"/>
    <property type="match status" value="1"/>
</dbReference>
<evidence type="ECO:0000256" key="6">
    <source>
        <dbReference type="ARBA" id="ARBA00045869"/>
    </source>
</evidence>
<comment type="function">
    <text evidence="6">Endoribonuclease that catalyzes the hydrolysis of histone-coding pre-mRNA 3'-end. Involved in histone pre-mRNA processing during the S-phase of the cell cycle, which is required for entering/progressing through S-phase. Cleaves histone pre-mRNA at a major and a minor cleavage site after the 5'-ACCCA-3' and the 5'-ACCCACA-3' sequence, respectively, and located downstream of the stem-loop. May require the presence of the HDE element located at the histone pre-RNA 3'-end to avoid non-specific cleavage.</text>
</comment>
<dbReference type="Proteomes" id="UP001283361">
    <property type="component" value="Unassembled WGS sequence"/>
</dbReference>
<dbReference type="PANTHER" id="PTHR23200:SF48">
    <property type="entry name" value="METALLO-BETA-LACTAMASE DOMAIN-CONTAINING PROTEIN 1"/>
    <property type="match status" value="1"/>
</dbReference>
<evidence type="ECO:0000313" key="9">
    <source>
        <dbReference type="Proteomes" id="UP001283361"/>
    </source>
</evidence>